<dbReference type="EMBL" id="CAJC01000206">
    <property type="protein sequence ID" value="CCI54966.1"/>
    <property type="molecule type" value="Genomic_DNA"/>
</dbReference>
<organism evidence="1 2">
    <name type="scientific">Nostocoides jenkinsii Ben 74</name>
    <dbReference type="NCBI Taxonomy" id="1193518"/>
    <lineage>
        <taxon>Bacteria</taxon>
        <taxon>Bacillati</taxon>
        <taxon>Actinomycetota</taxon>
        <taxon>Actinomycetes</taxon>
        <taxon>Micrococcales</taxon>
        <taxon>Intrasporangiaceae</taxon>
        <taxon>Nostocoides</taxon>
    </lineage>
</organism>
<gene>
    <name evidence="1" type="ORF">BN13_900012</name>
</gene>
<dbReference type="RefSeq" id="WP_157038591.1">
    <property type="nucleotide sequence ID" value="NZ_HF571038.1"/>
</dbReference>
<evidence type="ECO:0008006" key="3">
    <source>
        <dbReference type="Google" id="ProtNLM"/>
    </source>
</evidence>
<comment type="caution">
    <text evidence="1">The sequence shown here is derived from an EMBL/GenBank/DDBJ whole genome shotgun (WGS) entry which is preliminary data.</text>
</comment>
<protein>
    <recommendedName>
        <fullName evidence="3">Helix-turn-helix domain-containing protein</fullName>
    </recommendedName>
</protein>
<dbReference type="AlphaFoldDB" id="A0A077MCD8"/>
<dbReference type="Proteomes" id="UP000035720">
    <property type="component" value="Unassembled WGS sequence"/>
</dbReference>
<evidence type="ECO:0000313" key="1">
    <source>
        <dbReference type="EMBL" id="CCI54966.1"/>
    </source>
</evidence>
<evidence type="ECO:0000313" key="2">
    <source>
        <dbReference type="Proteomes" id="UP000035720"/>
    </source>
</evidence>
<reference evidence="1 2" key="1">
    <citation type="journal article" date="2013" name="ISME J.">
        <title>A metabolic model for members of the genus Tetrasphaera involved in enhanced biological phosphorus removal.</title>
        <authorList>
            <person name="Kristiansen R."/>
            <person name="Nguyen H.T.T."/>
            <person name="Saunders A.M."/>
            <person name="Nielsen J.L."/>
            <person name="Wimmer R."/>
            <person name="Le V.Q."/>
            <person name="McIlroy S.J."/>
            <person name="Petrovski S."/>
            <person name="Seviour R.J."/>
            <person name="Calteau A."/>
            <person name="Nielsen K.L."/>
            <person name="Nielsen P.H."/>
        </authorList>
    </citation>
    <scope>NUCLEOTIDE SEQUENCE [LARGE SCALE GENOMIC DNA]</scope>
    <source>
        <strain evidence="1 2">Ben 74</strain>
    </source>
</reference>
<dbReference type="STRING" id="1193518.BN13_900012"/>
<keyword evidence="2" id="KW-1185">Reference proteome</keyword>
<proteinExistence type="predicted"/>
<name>A0A077MCD8_9MICO</name>
<accession>A0A077MCD8</accession>
<sequence>MTTQVTRKAEGTHDRMVAVLDVLFHEEEIVLDPAVVASAVLSAAGATSPPLTAGERAFLESYGGVATGDPASALVEVAISGSGPTSHVLTSAEVATRLGQSKPTVTRARERGDLYALASGGQLWFPAWQFTGDGALPGLRIALADLPAQWAAERLARFMATQDEFLDGLSPVEWLGQRSDPARVAELLVAESHE</sequence>
<dbReference type="OrthoDB" id="3259391at2"/>